<dbReference type="Gene3D" id="3.40.50.620">
    <property type="entry name" value="HUPs"/>
    <property type="match status" value="1"/>
</dbReference>
<dbReference type="Pfam" id="PF01966">
    <property type="entry name" value="HD"/>
    <property type="match status" value="1"/>
</dbReference>
<keyword evidence="9" id="KW-0067">ATP-binding</keyword>
<evidence type="ECO:0000256" key="8">
    <source>
        <dbReference type="ARBA" id="ARBA00022801"/>
    </source>
</evidence>
<evidence type="ECO:0000256" key="6">
    <source>
        <dbReference type="ARBA" id="ARBA00022723"/>
    </source>
</evidence>
<dbReference type="Pfam" id="PF01467">
    <property type="entry name" value="CTP_transf_like"/>
    <property type="match status" value="1"/>
</dbReference>
<gene>
    <name evidence="15" type="primary">yqeK</name>
    <name evidence="15" type="ORF">OF376_00135</name>
</gene>
<dbReference type="Proteomes" id="UP001208245">
    <property type="component" value="Unassembled WGS sequence"/>
</dbReference>
<keyword evidence="16" id="KW-1185">Reference proteome</keyword>
<dbReference type="NCBIfam" id="TIGR00125">
    <property type="entry name" value="cyt_tran_rel"/>
    <property type="match status" value="1"/>
</dbReference>
<evidence type="ECO:0000256" key="4">
    <source>
        <dbReference type="ARBA" id="ARBA00022679"/>
    </source>
</evidence>
<protein>
    <submittedName>
        <fullName evidence="15">Bis(5'-nucleosyl)-tetraphosphatase (Symmetrical) YqeK</fullName>
        <ecNumber evidence="15">3.6.1.41</ecNumber>
    </submittedName>
</protein>
<evidence type="ECO:0000256" key="7">
    <source>
        <dbReference type="ARBA" id="ARBA00022741"/>
    </source>
</evidence>
<evidence type="ECO:0000256" key="1">
    <source>
        <dbReference type="ARBA" id="ARBA00002324"/>
    </source>
</evidence>
<keyword evidence="8 15" id="KW-0378">Hydrolase</keyword>
<dbReference type="SUPFAM" id="SSF52374">
    <property type="entry name" value="Nucleotidylyl transferase"/>
    <property type="match status" value="1"/>
</dbReference>
<dbReference type="InterPro" id="IPR004821">
    <property type="entry name" value="Cyt_trans-like"/>
</dbReference>
<comment type="caution">
    <text evidence="15">The sequence shown here is derived from an EMBL/GenBank/DDBJ whole genome shotgun (WGS) entry which is preliminary data.</text>
</comment>
<evidence type="ECO:0000256" key="10">
    <source>
        <dbReference type="ARBA" id="ARBA00023004"/>
    </source>
</evidence>
<comment type="catalytic activity">
    <reaction evidence="13">
        <text>P(1),P(4)-bis(5'-adenosyl) tetraphosphate + H2O = 2 ADP + 2 H(+)</text>
        <dbReference type="Rhea" id="RHEA:24252"/>
        <dbReference type="ChEBI" id="CHEBI:15377"/>
        <dbReference type="ChEBI" id="CHEBI:15378"/>
        <dbReference type="ChEBI" id="CHEBI:58141"/>
        <dbReference type="ChEBI" id="CHEBI:456216"/>
        <dbReference type="EC" id="3.6.1.41"/>
    </reaction>
</comment>
<dbReference type="InterPro" id="IPR006674">
    <property type="entry name" value="HD_domain"/>
</dbReference>
<comment type="function">
    <text evidence="1">Catalyzes the reversible adenylation of nicotinate mononucleotide (NaMN) to nicotinic acid adenine dinucleotide (NaAD).</text>
</comment>
<dbReference type="InterPro" id="IPR005248">
    <property type="entry name" value="NadD/NMNAT"/>
</dbReference>
<reference evidence="15 16" key="1">
    <citation type="journal article" date="2020" name="Int. J. Syst. Evol. Microbiol.">
        <title>Ureaplasma miroungigenitalium sp. nov. isolated from northern elephant seals (Mirounga angustirostris) and Ureaplasma zalophigenitalium sp. nov. isolated from California sea lions (Zalophus californianus).</title>
        <authorList>
            <person name="Volokhov D.V."/>
            <person name="Gulland F.M."/>
            <person name="Gao Y."/>
            <person name="Chizhikov V.E."/>
        </authorList>
    </citation>
    <scope>NUCLEOTIDE SEQUENCE [LARGE SCALE GENOMIC DNA]</scope>
    <source>
        <strain evidence="15 16">ES3182-GEN</strain>
    </source>
</reference>
<feature type="domain" description="HD" evidence="14">
    <location>
        <begin position="247"/>
        <end position="363"/>
    </location>
</feature>
<evidence type="ECO:0000256" key="9">
    <source>
        <dbReference type="ARBA" id="ARBA00022840"/>
    </source>
</evidence>
<keyword evidence="10" id="KW-0408">Iron</keyword>
<name>A0ABT3BLQ4_9BACT</name>
<sequence length="422" mass="49312">MRSSKRIINKQIKSIVLYFGAFDMFHYAHKEMIQKTQELLGSETPVHLILAANKFTQKPYDCDDLIATQKNVLASYEDRCAMIKMQIKDLKNVFLSDCEINLANLKKTQIYSHEILEIYQQQYPCAQFYLIMGTDNLISFTTWRKYQTLLSQTKIIGFKRLGLCVNQQCKNACSCENYLLDNVNIPLYDLKYNAVSSSAIKTSFNWVDQMDKEAFDYLLNNGLYGVFLLEKHVVKTKKNVTEIDYKRIKHSFAVAKLCAEIMQKYDPLQTRRAYVAGLYHDLLKPLNEKMTNDFYATYSADLTELPWTIKHGSNAAFLLYFQYHFTDYEILDAIIRHTKPHLYTDNLTLLDKVLFVADKIEPHRTIDDHPNLHALRSLVYTDLDQVFEEIDQYQDQCFGKIKLPNNEFLQVINYGAKEKSQK</sequence>
<dbReference type="PANTHER" id="PTHR39321">
    <property type="entry name" value="NICOTINATE-NUCLEOTIDE ADENYLYLTRANSFERASE-RELATED"/>
    <property type="match status" value="1"/>
</dbReference>
<keyword evidence="4" id="KW-0808">Transferase</keyword>
<dbReference type="InterPro" id="IPR005249">
    <property type="entry name" value="YqeK"/>
</dbReference>
<dbReference type="CDD" id="cd02165">
    <property type="entry name" value="NMNAT"/>
    <property type="match status" value="1"/>
</dbReference>
<keyword evidence="3" id="KW-0662">Pyridine nucleotide biosynthesis</keyword>
<dbReference type="PANTHER" id="PTHR39321:SF3">
    <property type="entry name" value="PHOSPHOPANTETHEINE ADENYLYLTRANSFERASE"/>
    <property type="match status" value="1"/>
</dbReference>
<accession>A0ABT3BLQ4</accession>
<dbReference type="InterPro" id="IPR014729">
    <property type="entry name" value="Rossmann-like_a/b/a_fold"/>
</dbReference>
<comment type="pathway">
    <text evidence="2">Cofactor biosynthesis; NAD(+) biosynthesis; deamido-NAD(+) from nicotinate D-ribonucleotide: step 1/1.</text>
</comment>
<dbReference type="PROSITE" id="PS51831">
    <property type="entry name" value="HD"/>
    <property type="match status" value="1"/>
</dbReference>
<dbReference type="SMART" id="SM00471">
    <property type="entry name" value="HDc"/>
    <property type="match status" value="1"/>
</dbReference>
<evidence type="ECO:0000313" key="15">
    <source>
        <dbReference type="EMBL" id="MCV3728198.1"/>
    </source>
</evidence>
<evidence type="ECO:0000256" key="13">
    <source>
        <dbReference type="ARBA" id="ARBA00049417"/>
    </source>
</evidence>
<evidence type="ECO:0000259" key="14">
    <source>
        <dbReference type="PROSITE" id="PS51831"/>
    </source>
</evidence>
<dbReference type="NCBIfam" id="TIGR00488">
    <property type="entry name" value="bis(5'-nucleosyl)-tetraphosphatase (symmetrical) YqeK"/>
    <property type="match status" value="1"/>
</dbReference>
<evidence type="ECO:0000313" key="16">
    <source>
        <dbReference type="Proteomes" id="UP001208245"/>
    </source>
</evidence>
<evidence type="ECO:0000256" key="5">
    <source>
        <dbReference type="ARBA" id="ARBA00022695"/>
    </source>
</evidence>
<dbReference type="SUPFAM" id="SSF109604">
    <property type="entry name" value="HD-domain/PDEase-like"/>
    <property type="match status" value="1"/>
</dbReference>
<dbReference type="CDD" id="cd00077">
    <property type="entry name" value="HDc"/>
    <property type="match status" value="1"/>
</dbReference>
<organism evidence="15 16">
    <name type="scientific">Ureaplasma miroungigenitalium</name>
    <dbReference type="NCBI Taxonomy" id="1042321"/>
    <lineage>
        <taxon>Bacteria</taxon>
        <taxon>Bacillati</taxon>
        <taxon>Mycoplasmatota</taxon>
        <taxon>Mycoplasmoidales</taxon>
        <taxon>Mycoplasmoidaceae</taxon>
        <taxon>Ureaplasma</taxon>
    </lineage>
</organism>
<evidence type="ECO:0000256" key="3">
    <source>
        <dbReference type="ARBA" id="ARBA00022642"/>
    </source>
</evidence>
<dbReference type="RefSeq" id="WP_263821529.1">
    <property type="nucleotide sequence ID" value="NZ_JAOXHL010000001.1"/>
</dbReference>
<evidence type="ECO:0000256" key="12">
    <source>
        <dbReference type="ARBA" id="ARBA00048721"/>
    </source>
</evidence>
<keyword evidence="6" id="KW-0479">Metal-binding</keyword>
<keyword evidence="5" id="KW-0548">Nucleotidyltransferase</keyword>
<dbReference type="EC" id="3.6.1.41" evidence="15"/>
<keyword evidence="11" id="KW-0520">NAD</keyword>
<dbReference type="EMBL" id="JAOXHL010000001">
    <property type="protein sequence ID" value="MCV3728198.1"/>
    <property type="molecule type" value="Genomic_DNA"/>
</dbReference>
<dbReference type="InterPro" id="IPR003607">
    <property type="entry name" value="HD/PDEase_dom"/>
</dbReference>
<keyword evidence="7" id="KW-0547">Nucleotide-binding</keyword>
<proteinExistence type="predicted"/>
<evidence type="ECO:0000256" key="2">
    <source>
        <dbReference type="ARBA" id="ARBA00005019"/>
    </source>
</evidence>
<comment type="catalytic activity">
    <reaction evidence="12">
        <text>nicotinate beta-D-ribonucleotide + ATP + H(+) = deamido-NAD(+) + diphosphate</text>
        <dbReference type="Rhea" id="RHEA:22860"/>
        <dbReference type="ChEBI" id="CHEBI:15378"/>
        <dbReference type="ChEBI" id="CHEBI:30616"/>
        <dbReference type="ChEBI" id="CHEBI:33019"/>
        <dbReference type="ChEBI" id="CHEBI:57502"/>
        <dbReference type="ChEBI" id="CHEBI:58437"/>
        <dbReference type="EC" id="2.7.7.18"/>
    </reaction>
</comment>
<dbReference type="GO" id="GO:0008803">
    <property type="term" value="F:bis(5'-nucleosyl)-tetraphosphatase (symmetrical) activity"/>
    <property type="evidence" value="ECO:0007669"/>
    <property type="project" value="UniProtKB-EC"/>
</dbReference>
<evidence type="ECO:0000256" key="11">
    <source>
        <dbReference type="ARBA" id="ARBA00023027"/>
    </source>
</evidence>
<dbReference type="Gene3D" id="1.10.3210.10">
    <property type="entry name" value="Hypothetical protein af1432"/>
    <property type="match status" value="1"/>
</dbReference>